<evidence type="ECO:0008006" key="3">
    <source>
        <dbReference type="Google" id="ProtNLM"/>
    </source>
</evidence>
<protein>
    <recommendedName>
        <fullName evidence="3">Transmembrane protein</fullName>
    </recommendedName>
</protein>
<accession>A0A0S4TRZ5</accession>
<gene>
    <name evidence="2" type="ORF">RUN39_v1_330053</name>
</gene>
<feature type="transmembrane region" description="Helical" evidence="1">
    <location>
        <begin position="35"/>
        <end position="60"/>
    </location>
</feature>
<proteinExistence type="predicted"/>
<dbReference type="EMBL" id="LN899819">
    <property type="protein sequence ID" value="CUV12271.1"/>
    <property type="molecule type" value="Genomic_DNA"/>
</dbReference>
<name>A0A0S4TRZ5_RALSL</name>
<evidence type="ECO:0000313" key="2">
    <source>
        <dbReference type="EMBL" id="CUV12271.1"/>
    </source>
</evidence>
<dbReference type="AlphaFoldDB" id="A0A0S4TRZ5"/>
<keyword evidence="1" id="KW-0812">Transmembrane</keyword>
<keyword evidence="1" id="KW-1133">Transmembrane helix</keyword>
<evidence type="ECO:0000256" key="1">
    <source>
        <dbReference type="SAM" id="Phobius"/>
    </source>
</evidence>
<organism evidence="2">
    <name type="scientific">Ralstonia solanacearum</name>
    <name type="common">Pseudomonas solanacearum</name>
    <dbReference type="NCBI Taxonomy" id="305"/>
    <lineage>
        <taxon>Bacteria</taxon>
        <taxon>Pseudomonadati</taxon>
        <taxon>Pseudomonadota</taxon>
        <taxon>Betaproteobacteria</taxon>
        <taxon>Burkholderiales</taxon>
        <taxon>Burkholderiaceae</taxon>
        <taxon>Ralstonia</taxon>
        <taxon>Ralstonia solanacearum species complex</taxon>
    </lineage>
</organism>
<reference evidence="2" key="1">
    <citation type="submission" date="2015-10" db="EMBL/GenBank/DDBJ databases">
        <authorList>
            <person name="Gilbert D.G."/>
        </authorList>
    </citation>
    <scope>NUCLEOTIDE SEQUENCE</scope>
    <source>
        <strain evidence="2">Phyl III-seqv23</strain>
    </source>
</reference>
<sequence>MSGRLAGAAMSTLDHLARHRTAAPERKRLKVLATFLLAALVAVALFDLLNSAGILARIYFAFGGTHWPLAGQCILLPCL</sequence>
<keyword evidence="1" id="KW-0472">Membrane</keyword>